<dbReference type="RefSeq" id="WP_020833896.1">
    <property type="nucleotide sequence ID" value="NC_021846.1"/>
</dbReference>
<dbReference type="InterPro" id="IPR001498">
    <property type="entry name" value="Impact_N"/>
</dbReference>
<dbReference type="OrthoDB" id="9813771at2"/>
<dbReference type="PANTHER" id="PTHR16301">
    <property type="entry name" value="IMPACT-RELATED"/>
    <property type="match status" value="1"/>
</dbReference>
<organism evidence="3 4">
    <name type="scientific">Spiroplasma taiwanense CT-1</name>
    <dbReference type="NCBI Taxonomy" id="1276220"/>
    <lineage>
        <taxon>Bacteria</taxon>
        <taxon>Bacillati</taxon>
        <taxon>Mycoplasmatota</taxon>
        <taxon>Mollicutes</taxon>
        <taxon>Entomoplasmatales</taxon>
        <taxon>Spiroplasmataceae</taxon>
        <taxon>Spiroplasma</taxon>
    </lineage>
</organism>
<dbReference type="PANTHER" id="PTHR16301:SF20">
    <property type="entry name" value="IMPACT FAMILY MEMBER YIGZ"/>
    <property type="match status" value="1"/>
</dbReference>
<comment type="similarity">
    <text evidence="1">Belongs to the IMPACT family.</text>
</comment>
<gene>
    <name evidence="3" type="ORF">STAIW_v1c00620</name>
</gene>
<name>S5LYM2_9MOLU</name>
<sequence>MVYLNVLENDFVLKDEKTIKKSKFITYIAKINNKKELIFFINQYKDPKASHNCYAFRYGRDKLNYGYNNDGEPKGTAGEPLLKLIEINNLTNIIIFVIRYFGGIKLGTGRLQKAYNNSAIEIIKNNNIKELKILLYIKISFNISNIKTIKMYFKKIDAKDILYEFNNETVFFSGKINNIKQLDPIISKIKVLETEKNYF</sequence>
<dbReference type="Gene3D" id="3.30.230.30">
    <property type="entry name" value="Impact, N-terminal domain"/>
    <property type="match status" value="1"/>
</dbReference>
<dbReference type="STRING" id="1276220.STAIW_v1c00620"/>
<dbReference type="HOGENOM" id="CLU_083552_1_0_14"/>
<dbReference type="eggNOG" id="COG1739">
    <property type="taxonomic scope" value="Bacteria"/>
</dbReference>
<dbReference type="EMBL" id="CP005074">
    <property type="protein sequence ID" value="AGR40757.1"/>
    <property type="molecule type" value="Genomic_DNA"/>
</dbReference>
<reference evidence="3 4" key="1">
    <citation type="journal article" date="2013" name="Genome Biol. Evol.">
        <title>Comparison of metabolic capacities and inference of gene content evolution in mosquito-associated Spiroplasma diminutum and S. taiwanense.</title>
        <authorList>
            <person name="Lo W.S."/>
            <person name="Ku C."/>
            <person name="Chen L.L."/>
            <person name="Chang T.H."/>
            <person name="Kuo C.H."/>
        </authorList>
    </citation>
    <scope>NUCLEOTIDE SEQUENCE [LARGE SCALE GENOMIC DNA]</scope>
    <source>
        <strain evidence="3">CT-1</strain>
    </source>
</reference>
<evidence type="ECO:0000256" key="1">
    <source>
        <dbReference type="ARBA" id="ARBA00007665"/>
    </source>
</evidence>
<keyword evidence="4" id="KW-1185">Reference proteome</keyword>
<dbReference type="KEGG" id="stai:STAIW_v1c00620"/>
<proteinExistence type="inferred from homology"/>
<evidence type="ECO:0000313" key="3">
    <source>
        <dbReference type="EMBL" id="AGR40757.1"/>
    </source>
</evidence>
<evidence type="ECO:0000313" key="4">
    <source>
        <dbReference type="Proteomes" id="UP000014984"/>
    </source>
</evidence>
<dbReference type="InterPro" id="IPR023582">
    <property type="entry name" value="Impact"/>
</dbReference>
<dbReference type="Pfam" id="PF01205">
    <property type="entry name" value="Impact_N"/>
    <property type="match status" value="1"/>
</dbReference>
<dbReference type="SUPFAM" id="SSF54211">
    <property type="entry name" value="Ribosomal protein S5 domain 2-like"/>
    <property type="match status" value="1"/>
</dbReference>
<evidence type="ECO:0000259" key="2">
    <source>
        <dbReference type="Pfam" id="PF01205"/>
    </source>
</evidence>
<dbReference type="GO" id="GO:0006446">
    <property type="term" value="P:regulation of translational initiation"/>
    <property type="evidence" value="ECO:0007669"/>
    <property type="project" value="TreeGrafter"/>
</dbReference>
<feature type="domain" description="Impact N-terminal" evidence="2">
    <location>
        <begin position="20"/>
        <end position="122"/>
    </location>
</feature>
<dbReference type="InterPro" id="IPR036956">
    <property type="entry name" value="Impact_N_sf"/>
</dbReference>
<dbReference type="InterPro" id="IPR020568">
    <property type="entry name" value="Ribosomal_Su5_D2-typ_SF"/>
</dbReference>
<dbReference type="AlphaFoldDB" id="S5LYM2"/>
<dbReference type="Proteomes" id="UP000014984">
    <property type="component" value="Chromosome"/>
</dbReference>
<protein>
    <recommendedName>
        <fullName evidence="2">Impact N-terminal domain-containing protein</fullName>
    </recommendedName>
</protein>
<accession>S5LYM2</accession>
<dbReference type="PATRIC" id="fig|1276220.3.peg.62"/>
<dbReference type="GO" id="GO:0005737">
    <property type="term" value="C:cytoplasm"/>
    <property type="evidence" value="ECO:0007669"/>
    <property type="project" value="TreeGrafter"/>
</dbReference>